<feature type="region of interest" description="Disordered" evidence="1">
    <location>
        <begin position="116"/>
        <end position="159"/>
    </location>
</feature>
<name>A0A3M6TSW7_POCDA</name>
<comment type="caution">
    <text evidence="3">The sequence shown here is derived from an EMBL/GenBank/DDBJ whole genome shotgun (WGS) entry which is preliminary data.</text>
</comment>
<keyword evidence="4" id="KW-1185">Reference proteome</keyword>
<dbReference type="Pfam" id="PF10545">
    <property type="entry name" value="MADF_DNA_bdg"/>
    <property type="match status" value="1"/>
</dbReference>
<gene>
    <name evidence="3" type="ORF">pdam_00011195</name>
</gene>
<dbReference type="EMBL" id="RCHS01002988">
    <property type="protein sequence ID" value="RMX44388.1"/>
    <property type="molecule type" value="Genomic_DNA"/>
</dbReference>
<dbReference type="AlphaFoldDB" id="A0A3M6TSW7"/>
<accession>A0A3M6TSW7</accession>
<evidence type="ECO:0000313" key="3">
    <source>
        <dbReference type="EMBL" id="RMX44388.1"/>
    </source>
</evidence>
<feature type="domain" description="MADF" evidence="2">
    <location>
        <begin position="15"/>
        <end position="84"/>
    </location>
</feature>
<feature type="compositionally biased region" description="Polar residues" evidence="1">
    <location>
        <begin position="148"/>
        <end position="159"/>
    </location>
</feature>
<evidence type="ECO:0000256" key="1">
    <source>
        <dbReference type="SAM" id="MobiDB-lite"/>
    </source>
</evidence>
<proteinExistence type="predicted"/>
<dbReference type="InterPro" id="IPR006578">
    <property type="entry name" value="MADF-dom"/>
</dbReference>
<protein>
    <recommendedName>
        <fullName evidence="2">MADF domain-containing protein</fullName>
    </recommendedName>
</protein>
<dbReference type="OrthoDB" id="5988035at2759"/>
<feature type="compositionally biased region" description="Low complexity" evidence="1">
    <location>
        <begin position="125"/>
        <end position="141"/>
    </location>
</feature>
<organism evidence="3 4">
    <name type="scientific">Pocillopora damicornis</name>
    <name type="common">Cauliflower coral</name>
    <name type="synonym">Millepora damicornis</name>
    <dbReference type="NCBI Taxonomy" id="46731"/>
    <lineage>
        <taxon>Eukaryota</taxon>
        <taxon>Metazoa</taxon>
        <taxon>Cnidaria</taxon>
        <taxon>Anthozoa</taxon>
        <taxon>Hexacorallia</taxon>
        <taxon>Scleractinia</taxon>
        <taxon>Astrocoeniina</taxon>
        <taxon>Pocilloporidae</taxon>
        <taxon>Pocillopora</taxon>
    </lineage>
</organism>
<evidence type="ECO:0000313" key="4">
    <source>
        <dbReference type="Proteomes" id="UP000275408"/>
    </source>
</evidence>
<dbReference type="Proteomes" id="UP000275408">
    <property type="component" value="Unassembled WGS sequence"/>
</dbReference>
<reference evidence="3 4" key="1">
    <citation type="journal article" date="2018" name="Sci. Rep.">
        <title>Comparative analysis of the Pocillopora damicornis genome highlights role of immune system in coral evolution.</title>
        <authorList>
            <person name="Cunning R."/>
            <person name="Bay R.A."/>
            <person name="Gillette P."/>
            <person name="Baker A.C."/>
            <person name="Traylor-Knowles N."/>
        </authorList>
    </citation>
    <scope>NUCLEOTIDE SEQUENCE [LARGE SCALE GENOMIC DNA]</scope>
    <source>
        <strain evidence="3">RSMAS</strain>
        <tissue evidence="3">Whole animal</tissue>
    </source>
</reference>
<sequence length="247" mass="27610">MVEAVPKDFHEKFSEVVRNYGVLYDKGCTDFKDKNKKTQAWFQGGNTMGMTKVKFLHRRGTSIFLKLYLHNRYSREKKKLKKVKVSGTGRDNVMESIDISDSNDEGSDTARSLTPDIEAVSDTSQPPVKHTPTKVTKTKQPSWKFHKQSSTESKKTQNVAEKAEMTLIQSLEASTVKDYKSHPADGSPCEMVSILRIHFMLFKEKKLKFIDLVVISGTVNCQQGLYGDVGTPVCGLSASHPGNSGEL</sequence>
<evidence type="ECO:0000259" key="2">
    <source>
        <dbReference type="Pfam" id="PF10545"/>
    </source>
</evidence>